<evidence type="ECO:0000313" key="5">
    <source>
        <dbReference type="Proteomes" id="UP000063789"/>
    </source>
</evidence>
<name>A0A0N9NCH2_9ACTN</name>
<accession>A0A0N9NCH2</accession>
<sequence length="354" mass="38439">MSDNSPQKPARGLDRRSFLAGAAAVGTAAGLGSLGTGTASAAQRYPLPARSDALHLLVTGDAGTGEKPQYAVTDAALAIHNTKPFDAAFGLGDNIYEAGPKGPDDRQFQTKFEKPNAGLDFPWLMTLGNHDNTAIFPGDGGWLLRGDAEVAYHRRSKRWYMPARYYAVSLGLADVFVLDINPLAAYIPPFLSPEWQPGGHYMTRQAQWLDQGLRTSTAPWKIVCTHHPYANNGPHGPAGDFDGLPAPLNGVEMKKFIEKHVAGRAHFLFSGHDHSQQVLENVSGLKGTRQIVSGAAAKSVNGKSAKRFRAKYENYTDRGFMTLNITPSALTLNAYEVAANRTTSHRAFTTTYRR</sequence>
<dbReference type="Gene3D" id="3.60.21.10">
    <property type="match status" value="1"/>
</dbReference>
<evidence type="ECO:0000256" key="1">
    <source>
        <dbReference type="ARBA" id="ARBA00022729"/>
    </source>
</evidence>
<evidence type="ECO:0000256" key="2">
    <source>
        <dbReference type="ARBA" id="ARBA00022801"/>
    </source>
</evidence>
<dbReference type="STRING" id="1136941.ACH46_18855"/>
<keyword evidence="2" id="KW-0378">Hydrolase</keyword>
<dbReference type="Proteomes" id="UP000063789">
    <property type="component" value="Chromosome"/>
</dbReference>
<dbReference type="InterPro" id="IPR004843">
    <property type="entry name" value="Calcineurin-like_PHP"/>
</dbReference>
<dbReference type="RefSeq" id="WP_062394286.1">
    <property type="nucleotide sequence ID" value="NZ_CP011853.1"/>
</dbReference>
<reference evidence="5" key="1">
    <citation type="submission" date="2015-06" db="EMBL/GenBank/DDBJ databases">
        <title>Complete genome sequence and metabolic analysis of phthalate degradation pathway in Gordonia sp. QH-11.</title>
        <authorList>
            <person name="Jin D."/>
            <person name="Kong X."/>
            <person name="Bai Z."/>
        </authorList>
    </citation>
    <scope>NUCLEOTIDE SEQUENCE [LARGE SCALE GENOMIC DNA]</scope>
    <source>
        <strain evidence="5">QH-11</strain>
    </source>
</reference>
<dbReference type="KEGG" id="goq:ACH46_18855"/>
<dbReference type="InterPro" id="IPR051558">
    <property type="entry name" value="Metallophosphoesterase_PAP"/>
</dbReference>
<dbReference type="PATRIC" id="fig|1136941.3.peg.3858"/>
<dbReference type="PANTHER" id="PTHR10161">
    <property type="entry name" value="TARTRATE-RESISTANT ACID PHOSPHATASE TYPE 5"/>
    <property type="match status" value="1"/>
</dbReference>
<proteinExistence type="predicted"/>
<organism evidence="4 5">
    <name type="scientific">Gordonia phthalatica</name>
    <dbReference type="NCBI Taxonomy" id="1136941"/>
    <lineage>
        <taxon>Bacteria</taxon>
        <taxon>Bacillati</taxon>
        <taxon>Actinomycetota</taxon>
        <taxon>Actinomycetes</taxon>
        <taxon>Mycobacteriales</taxon>
        <taxon>Gordoniaceae</taxon>
        <taxon>Gordonia</taxon>
    </lineage>
</organism>
<dbReference type="GO" id="GO:0016787">
    <property type="term" value="F:hydrolase activity"/>
    <property type="evidence" value="ECO:0007669"/>
    <property type="project" value="UniProtKB-KW"/>
</dbReference>
<keyword evidence="1" id="KW-0732">Signal</keyword>
<feature type="domain" description="Calcineurin-like phosphoesterase" evidence="3">
    <location>
        <begin position="55"/>
        <end position="275"/>
    </location>
</feature>
<dbReference type="PANTHER" id="PTHR10161:SF14">
    <property type="entry name" value="TARTRATE-RESISTANT ACID PHOSPHATASE TYPE 5"/>
    <property type="match status" value="1"/>
</dbReference>
<evidence type="ECO:0000313" key="4">
    <source>
        <dbReference type="EMBL" id="ALG86178.1"/>
    </source>
</evidence>
<dbReference type="NCBIfam" id="TIGR01409">
    <property type="entry name" value="TAT_signal_seq"/>
    <property type="match status" value="1"/>
</dbReference>
<dbReference type="OrthoDB" id="9804511at2"/>
<dbReference type="PROSITE" id="PS51318">
    <property type="entry name" value="TAT"/>
    <property type="match status" value="1"/>
</dbReference>
<dbReference type="Pfam" id="PF00149">
    <property type="entry name" value="Metallophos"/>
    <property type="match status" value="1"/>
</dbReference>
<dbReference type="InterPro" id="IPR019546">
    <property type="entry name" value="TAT_signal_bac_arc"/>
</dbReference>
<dbReference type="InterPro" id="IPR006311">
    <property type="entry name" value="TAT_signal"/>
</dbReference>
<dbReference type="AlphaFoldDB" id="A0A0N9NCH2"/>
<dbReference type="EMBL" id="CP011853">
    <property type="protein sequence ID" value="ALG86178.1"/>
    <property type="molecule type" value="Genomic_DNA"/>
</dbReference>
<gene>
    <name evidence="4" type="ORF">ACH46_18855</name>
</gene>
<dbReference type="SUPFAM" id="SSF56300">
    <property type="entry name" value="Metallo-dependent phosphatases"/>
    <property type="match status" value="1"/>
</dbReference>
<keyword evidence="5" id="KW-1185">Reference proteome</keyword>
<evidence type="ECO:0000259" key="3">
    <source>
        <dbReference type="Pfam" id="PF00149"/>
    </source>
</evidence>
<reference evidence="4 5" key="2">
    <citation type="journal article" date="2017" name="Int. J. Syst. Evol. Microbiol.">
        <title>Gordonia phthalatica sp. nov., a di-n-butyl phthalate-degrading bacterium isolated from activated sludge.</title>
        <authorList>
            <person name="Jin D."/>
            <person name="Kong X."/>
            <person name="Jia M."/>
            <person name="Yu X."/>
            <person name="Wang X."/>
            <person name="Zhuang X."/>
            <person name="Deng Y."/>
            <person name="Bai Z."/>
        </authorList>
    </citation>
    <scope>NUCLEOTIDE SEQUENCE [LARGE SCALE GENOMIC DNA]</scope>
    <source>
        <strain evidence="4 5">QH-11</strain>
    </source>
</reference>
<protein>
    <submittedName>
        <fullName evidence="4">Phosphoesterase</fullName>
    </submittedName>
</protein>
<dbReference type="InterPro" id="IPR029052">
    <property type="entry name" value="Metallo-depent_PP-like"/>
</dbReference>